<organism evidence="1 2">
    <name type="scientific">Roseofilum acuticapitatum BLCC-M154</name>
    <dbReference type="NCBI Taxonomy" id="3022444"/>
    <lineage>
        <taxon>Bacteria</taxon>
        <taxon>Bacillati</taxon>
        <taxon>Cyanobacteriota</taxon>
        <taxon>Cyanophyceae</taxon>
        <taxon>Desertifilales</taxon>
        <taxon>Desertifilaceae</taxon>
        <taxon>Roseofilum</taxon>
        <taxon>Roseofilum acuticapitatum</taxon>
    </lineage>
</organism>
<gene>
    <name evidence="1" type="ORF">PMG71_10770</name>
</gene>
<evidence type="ECO:0000313" key="1">
    <source>
        <dbReference type="EMBL" id="MDJ1169909.1"/>
    </source>
</evidence>
<keyword evidence="1" id="KW-0255">Endonuclease</keyword>
<keyword evidence="1" id="KW-0378">Hydrolase</keyword>
<reference evidence="1 2" key="1">
    <citation type="submission" date="2023-01" db="EMBL/GenBank/DDBJ databases">
        <title>Novel diversity within Roseofilum (Cyanobacteria; Desertifilaceae) from marine benthic mats with descriptions of four novel species.</title>
        <authorList>
            <person name="Wang Y."/>
            <person name="Berthold D.E."/>
            <person name="Hu J."/>
            <person name="Lefler F.W."/>
            <person name="Laughinghouse H.D. IV."/>
        </authorList>
    </citation>
    <scope>NUCLEOTIDE SEQUENCE [LARGE SCALE GENOMIC DNA]</scope>
    <source>
        <strain evidence="1 2">BLCC-M154</strain>
    </source>
</reference>
<name>A0ABT7AU04_9CYAN</name>
<dbReference type="Proteomes" id="UP001235303">
    <property type="component" value="Unassembled WGS sequence"/>
</dbReference>
<sequence>MMVQTPLSTELLYPDSDGLPMAENTEQYEWIVRLV</sequence>
<accession>A0ABT7AU04</accession>
<keyword evidence="2" id="KW-1185">Reference proteome</keyword>
<dbReference type="EMBL" id="JAQOSP010000073">
    <property type="protein sequence ID" value="MDJ1169909.1"/>
    <property type="molecule type" value="Genomic_DNA"/>
</dbReference>
<comment type="caution">
    <text evidence="1">The sequence shown here is derived from an EMBL/GenBank/DDBJ whole genome shotgun (WGS) entry which is preliminary data.</text>
</comment>
<feature type="non-terminal residue" evidence="1">
    <location>
        <position position="35"/>
    </location>
</feature>
<evidence type="ECO:0000313" key="2">
    <source>
        <dbReference type="Proteomes" id="UP001235303"/>
    </source>
</evidence>
<dbReference type="GO" id="GO:0004519">
    <property type="term" value="F:endonuclease activity"/>
    <property type="evidence" value="ECO:0007669"/>
    <property type="project" value="UniProtKB-KW"/>
</dbReference>
<keyword evidence="1" id="KW-0540">Nuclease</keyword>
<protein>
    <submittedName>
        <fullName evidence="1">Uma2 family endonuclease</fullName>
    </submittedName>
</protein>
<proteinExistence type="predicted"/>